<keyword evidence="2" id="KW-1185">Reference proteome</keyword>
<dbReference type="Proteomes" id="UP001055879">
    <property type="component" value="Linkage Group LG07"/>
</dbReference>
<evidence type="ECO:0000313" key="1">
    <source>
        <dbReference type="EMBL" id="KAI3716050.1"/>
    </source>
</evidence>
<proteinExistence type="predicted"/>
<comment type="caution">
    <text evidence="1">The sequence shown here is derived from an EMBL/GenBank/DDBJ whole genome shotgun (WGS) entry which is preliminary data.</text>
</comment>
<organism evidence="1 2">
    <name type="scientific">Arctium lappa</name>
    <name type="common">Greater burdock</name>
    <name type="synonym">Lappa major</name>
    <dbReference type="NCBI Taxonomy" id="4217"/>
    <lineage>
        <taxon>Eukaryota</taxon>
        <taxon>Viridiplantae</taxon>
        <taxon>Streptophyta</taxon>
        <taxon>Embryophyta</taxon>
        <taxon>Tracheophyta</taxon>
        <taxon>Spermatophyta</taxon>
        <taxon>Magnoliopsida</taxon>
        <taxon>eudicotyledons</taxon>
        <taxon>Gunneridae</taxon>
        <taxon>Pentapetalae</taxon>
        <taxon>asterids</taxon>
        <taxon>campanulids</taxon>
        <taxon>Asterales</taxon>
        <taxon>Asteraceae</taxon>
        <taxon>Carduoideae</taxon>
        <taxon>Cardueae</taxon>
        <taxon>Arctiinae</taxon>
        <taxon>Arctium</taxon>
    </lineage>
</organism>
<evidence type="ECO:0000313" key="2">
    <source>
        <dbReference type="Proteomes" id="UP001055879"/>
    </source>
</evidence>
<reference evidence="2" key="1">
    <citation type="journal article" date="2022" name="Mol. Ecol. Resour.">
        <title>The genomes of chicory, endive, great burdock and yacon provide insights into Asteraceae palaeo-polyploidization history and plant inulin production.</title>
        <authorList>
            <person name="Fan W."/>
            <person name="Wang S."/>
            <person name="Wang H."/>
            <person name="Wang A."/>
            <person name="Jiang F."/>
            <person name="Liu H."/>
            <person name="Zhao H."/>
            <person name="Xu D."/>
            <person name="Zhang Y."/>
        </authorList>
    </citation>
    <scope>NUCLEOTIDE SEQUENCE [LARGE SCALE GENOMIC DNA]</scope>
    <source>
        <strain evidence="2">cv. Niubang</strain>
    </source>
</reference>
<reference evidence="1 2" key="2">
    <citation type="journal article" date="2022" name="Mol. Ecol. Resour.">
        <title>The genomes of chicory, endive, great burdock and yacon provide insights into Asteraceae paleo-polyploidization history and plant inulin production.</title>
        <authorList>
            <person name="Fan W."/>
            <person name="Wang S."/>
            <person name="Wang H."/>
            <person name="Wang A."/>
            <person name="Jiang F."/>
            <person name="Liu H."/>
            <person name="Zhao H."/>
            <person name="Xu D."/>
            <person name="Zhang Y."/>
        </authorList>
    </citation>
    <scope>NUCLEOTIDE SEQUENCE [LARGE SCALE GENOMIC DNA]</scope>
    <source>
        <strain evidence="2">cv. Niubang</strain>
    </source>
</reference>
<name>A0ACB9B5T6_ARCLA</name>
<accession>A0ACB9B5T6</accession>
<protein>
    <submittedName>
        <fullName evidence="1">Uncharacterized protein</fullName>
    </submittedName>
</protein>
<sequence>MAGLELFDEHNEVAMLQKPKQAEGFHQIVDFLKSSHIAYALTVNPTIYVEHLRQFWANASIQTVEGRHIIQSRVCDKPITISEDNIRIHLHLDDASGITSLPKEDLFQVLSRMGYEELPKGKVFSNMKRSSKDFSGKDTPLFSTMMGVSLSHGEASGSQPTSDHPTDDLPTPFNSINIPQIPIVKPTSPITKIYIRKKVQKVPSLRVPSPPKPSSPLMEHSPLENIERETIGVSPNPQKVLYKEKDEHVGSKAHTTVFAQGVGQDSVNIPKTFPTATLDEKSSKGPRSKDPSRVVNTPKGGEDIYNYEELMETIANVNLDVLKQGAKIKEMQKVIISQQGQIAKLKKMVLKLVHKKKRTQFVLKKRSIPHDASKKGESQAEVEKQRPVRMESHFEGEIGAEEQTAKEVETTSAAVTTPEVVTTAVETDKVAAETGMSAEEIAIAETLVKAKNDTPKATQKAKGVVIKEGGSEQIKKKISQEEIKKKGKEKVVESEKPMKKLKQIDLDEELAKKLQEEMEKEEEIQSAKDRKIALELSTKLNEEFQRSLKTAVAAKKVTQKASRQRLTLKTRQRQPSKTFLANQERRKMINFLKGSVGVKEGMLTNMSYGRIEELYKKEMAKLQGDFTQRVEVERKMKERHDLNIQQPFPDSEEGTPIKDKEEVKKEETLAHKIGAIKRKKSIATKKQAKRPRIEEVEKENKSERAEVEAEPTVAPSAEPEQNQEQSNQQFNEQFHLYMTLTDEEPVQAGPISMKAPEIIFWDILKDNRKEYFRFKEWVISLRFMQLGAKIKDLHFEYGFKKIDHWMMFENCGVYMITIDKSYHEYYLVDKIYDHNKAKLEGMLKAKLHVYTAEDDNTAEDVNAAG</sequence>
<gene>
    <name evidence="1" type="ORF">L6452_23103</name>
</gene>
<dbReference type="EMBL" id="CM042053">
    <property type="protein sequence ID" value="KAI3716050.1"/>
    <property type="molecule type" value="Genomic_DNA"/>
</dbReference>